<gene>
    <name evidence="5" type="ORF">C1H76_3412</name>
</gene>
<dbReference type="AlphaFoldDB" id="A0A4U7B0S1"/>
<dbReference type="EMBL" id="PTQR01000042">
    <property type="protein sequence ID" value="TKX24309.1"/>
    <property type="molecule type" value="Genomic_DNA"/>
</dbReference>
<dbReference type="GO" id="GO:0046872">
    <property type="term" value="F:metal ion binding"/>
    <property type="evidence" value="ECO:0007669"/>
    <property type="project" value="UniProtKB-KW"/>
</dbReference>
<evidence type="ECO:0000259" key="4">
    <source>
        <dbReference type="PROSITE" id="PS51891"/>
    </source>
</evidence>
<dbReference type="GO" id="GO:0016846">
    <property type="term" value="F:carbon-sulfur lyase activity"/>
    <property type="evidence" value="ECO:0007669"/>
    <property type="project" value="InterPro"/>
</dbReference>
<accession>A0A4U7B0S1</accession>
<dbReference type="SUPFAM" id="SSF51316">
    <property type="entry name" value="Mss4-like"/>
    <property type="match status" value="1"/>
</dbReference>
<dbReference type="PROSITE" id="PS51891">
    <property type="entry name" value="CENP_V_GFA"/>
    <property type="match status" value="1"/>
</dbReference>
<name>A0A4U7B0S1_9PEZI</name>
<proteinExistence type="inferred from homology"/>
<dbReference type="Gene3D" id="3.90.1590.10">
    <property type="entry name" value="glutathione-dependent formaldehyde- activating enzyme (gfa)"/>
    <property type="match status" value="1"/>
</dbReference>
<evidence type="ECO:0000313" key="5">
    <source>
        <dbReference type="EMBL" id="TKX24309.1"/>
    </source>
</evidence>
<protein>
    <recommendedName>
        <fullName evidence="4">CENP-V/GFA domain-containing protein</fullName>
    </recommendedName>
</protein>
<evidence type="ECO:0000313" key="6">
    <source>
        <dbReference type="Proteomes" id="UP000308133"/>
    </source>
</evidence>
<dbReference type="InterPro" id="IPR011057">
    <property type="entry name" value="Mss4-like_sf"/>
</dbReference>
<keyword evidence="2" id="KW-0479">Metal-binding</keyword>
<reference evidence="5 6" key="1">
    <citation type="submission" date="2018-02" db="EMBL/GenBank/DDBJ databases">
        <title>Draft genome sequences of Elsinoe sp., causing black scab on jojoba.</title>
        <authorList>
            <person name="Stodart B."/>
            <person name="Jeffress S."/>
            <person name="Ash G."/>
            <person name="Arun Chinnappa K."/>
        </authorList>
    </citation>
    <scope>NUCLEOTIDE SEQUENCE [LARGE SCALE GENOMIC DNA]</scope>
    <source>
        <strain evidence="5 6">Hillstone_2</strain>
    </source>
</reference>
<dbReference type="Pfam" id="PF04828">
    <property type="entry name" value="GFA"/>
    <property type="match status" value="1"/>
</dbReference>
<comment type="similarity">
    <text evidence="1">Belongs to the Gfa family.</text>
</comment>
<organism evidence="5 6">
    <name type="scientific">Elsinoe australis</name>
    <dbReference type="NCBI Taxonomy" id="40998"/>
    <lineage>
        <taxon>Eukaryota</taxon>
        <taxon>Fungi</taxon>
        <taxon>Dikarya</taxon>
        <taxon>Ascomycota</taxon>
        <taxon>Pezizomycotina</taxon>
        <taxon>Dothideomycetes</taxon>
        <taxon>Dothideomycetidae</taxon>
        <taxon>Myriangiales</taxon>
        <taxon>Elsinoaceae</taxon>
        <taxon>Elsinoe</taxon>
    </lineage>
</organism>
<comment type="caution">
    <text evidence="5">The sequence shown here is derived from an EMBL/GenBank/DDBJ whole genome shotgun (WGS) entry which is preliminary data.</text>
</comment>
<dbReference type="Proteomes" id="UP000308133">
    <property type="component" value="Unassembled WGS sequence"/>
</dbReference>
<sequence length="171" mass="19148">MSDLAYLKPKDVDVPKKTFTGSCMCKKMTYTVDIALPEQPTMQRCNCTYCMKSGIDNLKVPREAFHLKTPCSTAEAISAHNIHGVKMGRFTIVASSPNLHRYFCDLCGNIIFISGYFDLEGQQFDYFSFNSKTLDQPQDGLDLSTFKPEYFDGLKGTFEKKTDGPHPGGTI</sequence>
<evidence type="ECO:0000256" key="3">
    <source>
        <dbReference type="ARBA" id="ARBA00022833"/>
    </source>
</evidence>
<evidence type="ECO:0000256" key="2">
    <source>
        <dbReference type="ARBA" id="ARBA00022723"/>
    </source>
</evidence>
<evidence type="ECO:0000256" key="1">
    <source>
        <dbReference type="ARBA" id="ARBA00005495"/>
    </source>
</evidence>
<feature type="domain" description="CENP-V/GFA" evidence="4">
    <location>
        <begin position="19"/>
        <end position="152"/>
    </location>
</feature>
<dbReference type="InterPro" id="IPR006913">
    <property type="entry name" value="CENP-V/GFA"/>
</dbReference>
<keyword evidence="3" id="KW-0862">Zinc</keyword>